<feature type="domain" description="PilZ" evidence="1">
    <location>
        <begin position="117"/>
        <end position="192"/>
    </location>
</feature>
<dbReference type="STRING" id="93064.BRX40_04430"/>
<keyword evidence="4" id="KW-1185">Reference proteome</keyword>
<evidence type="ECO:0000313" key="2">
    <source>
        <dbReference type="EMBL" id="APR51780.1"/>
    </source>
</evidence>
<dbReference type="EMBL" id="QQWO01000001">
    <property type="protein sequence ID" value="RSV08184.1"/>
    <property type="molecule type" value="Genomic_DNA"/>
</dbReference>
<dbReference type="InterPro" id="IPR009875">
    <property type="entry name" value="PilZ_domain"/>
</dbReference>
<dbReference type="Pfam" id="PF07238">
    <property type="entry name" value="PilZ"/>
    <property type="match status" value="1"/>
</dbReference>
<dbReference type="KEGG" id="skr:BRX40_04430"/>
<evidence type="ECO:0000313" key="4">
    <source>
        <dbReference type="Proteomes" id="UP000185161"/>
    </source>
</evidence>
<evidence type="ECO:0000313" key="5">
    <source>
        <dbReference type="Proteomes" id="UP000286681"/>
    </source>
</evidence>
<reference evidence="3 5" key="3">
    <citation type="submission" date="2018-07" db="EMBL/GenBank/DDBJ databases">
        <title>Genomic and Epidemiologic Investigation of an Indolent Hospital Outbreak.</title>
        <authorList>
            <person name="Johnson R.C."/>
            <person name="Deming C."/>
            <person name="Conlan S."/>
            <person name="Zellmer C.J."/>
            <person name="Michelin A.V."/>
            <person name="Lee-Lin S."/>
            <person name="Thomas P.J."/>
            <person name="Park M."/>
            <person name="Weingarten R.A."/>
            <person name="Less J."/>
            <person name="Dekker J.P."/>
            <person name="Frank K.M."/>
            <person name="Musser K.A."/>
            <person name="Mcquiston J.R."/>
            <person name="Henderson D.K."/>
            <person name="Lau A.F."/>
            <person name="Palmore T.N."/>
            <person name="Segre J.A."/>
        </authorList>
    </citation>
    <scope>NUCLEOTIDE SEQUENCE [LARGE SCALE GENOMIC DNA]</scope>
    <source>
        <strain evidence="3 5">SK-NIH.Env10_0317</strain>
    </source>
</reference>
<reference evidence="2" key="1">
    <citation type="submission" date="2016-12" db="EMBL/GenBank/DDBJ databases">
        <title>Whole genome sequencing of Sphingomonas koreensis.</title>
        <authorList>
            <person name="Conlan S."/>
            <person name="Thomas P.J."/>
            <person name="Mullikin J."/>
            <person name="Palmore T.N."/>
            <person name="Frank K.M."/>
            <person name="Segre J.A."/>
        </authorList>
    </citation>
    <scope>NUCLEOTIDE SEQUENCE</scope>
    <source>
        <strain evidence="2">ABOJV</strain>
    </source>
</reference>
<dbReference type="Proteomes" id="UP000286681">
    <property type="component" value="Unassembled WGS sequence"/>
</dbReference>
<gene>
    <name evidence="2" type="ORF">BRX40_04430</name>
    <name evidence="3" type="ORF">CA257_01575</name>
</gene>
<evidence type="ECO:0000259" key="1">
    <source>
        <dbReference type="Pfam" id="PF07238"/>
    </source>
</evidence>
<dbReference type="Proteomes" id="UP000185161">
    <property type="component" value="Chromosome"/>
</dbReference>
<protein>
    <submittedName>
        <fullName evidence="3">PilZ domain-containing protein</fullName>
    </submittedName>
</protein>
<dbReference type="AlphaFoldDB" id="A0A1L6J8A0"/>
<reference evidence="4" key="2">
    <citation type="submission" date="2016-12" db="EMBL/GenBank/DDBJ databases">
        <title>Whole genome sequencing of Sphingomonas sp. ABOJV.</title>
        <authorList>
            <person name="Conlan S."/>
            <person name="Thomas P.J."/>
            <person name="Mullikin J."/>
            <person name="Palmore T.N."/>
            <person name="Frank K.M."/>
            <person name="Segre J.A."/>
        </authorList>
    </citation>
    <scope>NUCLEOTIDE SEQUENCE [LARGE SCALE GENOMIC DNA]</scope>
    <source>
        <strain evidence="4">ABOJV</strain>
    </source>
</reference>
<dbReference type="Gene3D" id="2.40.10.220">
    <property type="entry name" value="predicted glycosyltransferase like domains"/>
    <property type="match status" value="1"/>
</dbReference>
<proteinExistence type="predicted"/>
<evidence type="ECO:0000313" key="3">
    <source>
        <dbReference type="EMBL" id="RSV08184.1"/>
    </source>
</evidence>
<organism evidence="2 4">
    <name type="scientific">Sphingomonas koreensis</name>
    <dbReference type="NCBI Taxonomy" id="93064"/>
    <lineage>
        <taxon>Bacteria</taxon>
        <taxon>Pseudomonadati</taxon>
        <taxon>Pseudomonadota</taxon>
        <taxon>Alphaproteobacteria</taxon>
        <taxon>Sphingomonadales</taxon>
        <taxon>Sphingomonadaceae</taxon>
        <taxon>Sphingomonas</taxon>
    </lineage>
</organism>
<dbReference type="GO" id="GO:0035438">
    <property type="term" value="F:cyclic-di-GMP binding"/>
    <property type="evidence" value="ECO:0007669"/>
    <property type="project" value="InterPro"/>
</dbReference>
<dbReference type="EMBL" id="CP018820">
    <property type="protein sequence ID" value="APR51780.1"/>
    <property type="molecule type" value="Genomic_DNA"/>
</dbReference>
<sequence>MPVRGSADAPEWNSILDQRSGKRFTTLFRVARVVTDAGAQHLCLIRNIGAGGLMLETYVPFGFGTAVRVEPKGCAPVNGKICWVRDKNAGVAFDAPIDVAAYLSLNQPPDMQETPRGPRLTVGRRARLRVGVMWHVVELIDLSQKGAKVQSDLPMEMDAGVELMVERLAPLSGRIRWMKEDRIGIEFSTAIALADLAEWASTLPGADIPPPMD</sequence>
<name>A0A1L6J8A0_9SPHN</name>
<accession>A0A1L6J8A0</accession>
<dbReference type="SUPFAM" id="SSF141371">
    <property type="entry name" value="PilZ domain-like"/>
    <property type="match status" value="1"/>
</dbReference>